<dbReference type="SUPFAM" id="SSF53474">
    <property type="entry name" value="alpha/beta-Hydrolases"/>
    <property type="match status" value="1"/>
</dbReference>
<evidence type="ECO:0000256" key="1">
    <source>
        <dbReference type="SAM" id="MobiDB-lite"/>
    </source>
</evidence>
<keyword evidence="2" id="KW-0812">Transmembrane</keyword>
<gene>
    <name evidence="4" type="ORF">AK812_SmicGene38234</name>
</gene>
<dbReference type="InterPro" id="IPR013094">
    <property type="entry name" value="AB_hydrolase_3"/>
</dbReference>
<feature type="transmembrane region" description="Helical" evidence="2">
    <location>
        <begin position="770"/>
        <end position="788"/>
    </location>
</feature>
<proteinExistence type="predicted"/>
<keyword evidence="2" id="KW-0472">Membrane</keyword>
<feature type="compositionally biased region" description="Basic and acidic residues" evidence="1">
    <location>
        <begin position="133"/>
        <end position="152"/>
    </location>
</feature>
<feature type="domain" description="Alpha/beta hydrolase fold-3" evidence="3">
    <location>
        <begin position="831"/>
        <end position="924"/>
    </location>
</feature>
<feature type="region of interest" description="Disordered" evidence="1">
    <location>
        <begin position="131"/>
        <end position="152"/>
    </location>
</feature>
<sequence length="988" mass="111815">MLGRPPLFGGGKTEVYDFMDFKEQMYNILAYAEPKYTDAFKNLERLGDDESVPDRFANDEYQAMSTKLYSLLSSWLTGTTKQHARDPSIAASRIEAKDGKENTKAKEKERKDLAKRLELLVLCKQEEDSGLAKAEEKAKEEEKDEEKEKERKAVKVRKAKAKAKAKERKAKESVWEEPYAVSVIKKDIGEMNAPTDTQYEMLKPKNKYQAKEMTFRSCILEWSKRLDRKRKKIWSRSPTRSMENCPVLDLLIQKVKLKKLNILVCVKVVERDLSLPVRDHQVPSQVRILQCQNCILEKIVIYGYNGNCGVKEVPVGREAHLDKVPQEFTELLDSTPNGKWTIMDEQERGVPEELRTPVVPVKVAPGKEKVRVEAQPGEPTEQDQYAGSEPDGEKQGDLGQSQGEQLEEVLDMLATDLSVSGSGLYPPLFAGRVSQEDDIFHWDEHEDLTAIEGEDVEYEDLVEEEMEDEPKNDQGESPPEVSPEKLDSMDQEAAVEELNRLSKIGVIEEFAESGASGSEKRMDLREVYDWRYRDGKWRRRCRIVAREYRAGAASTADTFSPTASNAAARLVLLLHLLNPTWVILVLDIKDAYLQVPQQEEVLVTISDWMKRAANIGEDNDEIPPGESHVVEAYSDSDWGSLKTPEKDWVRENTICIGTVKTVLNVADLNTKKLTYARRAFLMYFLSQVEYTEGEDIVYTGVDEYERYEQEKKLKEYVSSGQVKDLIRLIQVFSVIKPVTAAVWIKEEDLQSQYSGSVEAMEEVKYSRSEVMMLMTLLVLAIPYIVMAVRKVYSEWTRINMIGKEKVRAEGVAEQQWSQYGKSKKEPTYEDMIVVPDYPLVPVGNYEAILGYLVAAWGWLSQHGPDGEDCSRAPVPPMFVAGDSSGAASALSLLLMFLDRGDLPTPAGFLGFSPWINLACDSPTYYSNAFSLVEDTNGKDIVGDILFRGAPHNISNSLRELALKYFAGAESRLRDAQFSPFYASEGLLI</sequence>
<feature type="compositionally biased region" description="Basic and acidic residues" evidence="1">
    <location>
        <begin position="94"/>
        <end position="109"/>
    </location>
</feature>
<dbReference type="OrthoDB" id="408631at2759"/>
<dbReference type="InterPro" id="IPR029058">
    <property type="entry name" value="AB_hydrolase_fold"/>
</dbReference>
<dbReference type="Pfam" id="PF07859">
    <property type="entry name" value="Abhydrolase_3"/>
    <property type="match status" value="1"/>
</dbReference>
<dbReference type="GO" id="GO:0016787">
    <property type="term" value="F:hydrolase activity"/>
    <property type="evidence" value="ECO:0007669"/>
    <property type="project" value="InterPro"/>
</dbReference>
<dbReference type="Gene3D" id="3.40.50.1820">
    <property type="entry name" value="alpha/beta hydrolase"/>
    <property type="match status" value="1"/>
</dbReference>
<dbReference type="AlphaFoldDB" id="A0A1Q9CE82"/>
<feature type="region of interest" description="Disordered" evidence="1">
    <location>
        <begin position="366"/>
        <end position="401"/>
    </location>
</feature>
<feature type="region of interest" description="Disordered" evidence="1">
    <location>
        <begin position="82"/>
        <end position="109"/>
    </location>
</feature>
<name>A0A1Q9CE82_SYMMI</name>
<evidence type="ECO:0000256" key="2">
    <source>
        <dbReference type="SAM" id="Phobius"/>
    </source>
</evidence>
<accession>A0A1Q9CE82</accession>
<comment type="caution">
    <text evidence="4">The sequence shown here is derived from an EMBL/GenBank/DDBJ whole genome shotgun (WGS) entry which is preliminary data.</text>
</comment>
<protein>
    <recommendedName>
        <fullName evidence="3">Alpha/beta hydrolase fold-3 domain-containing protein</fullName>
    </recommendedName>
</protein>
<keyword evidence="2" id="KW-1133">Transmembrane helix</keyword>
<dbReference type="EMBL" id="LSRX01001298">
    <property type="protein sequence ID" value="OLP81249.1"/>
    <property type="molecule type" value="Genomic_DNA"/>
</dbReference>
<dbReference type="Proteomes" id="UP000186817">
    <property type="component" value="Unassembled WGS sequence"/>
</dbReference>
<organism evidence="4 5">
    <name type="scientific">Symbiodinium microadriaticum</name>
    <name type="common">Dinoflagellate</name>
    <name type="synonym">Zooxanthella microadriatica</name>
    <dbReference type="NCBI Taxonomy" id="2951"/>
    <lineage>
        <taxon>Eukaryota</taxon>
        <taxon>Sar</taxon>
        <taxon>Alveolata</taxon>
        <taxon>Dinophyceae</taxon>
        <taxon>Suessiales</taxon>
        <taxon>Symbiodiniaceae</taxon>
        <taxon>Symbiodinium</taxon>
    </lineage>
</organism>
<feature type="region of interest" description="Disordered" evidence="1">
    <location>
        <begin position="462"/>
        <end position="488"/>
    </location>
</feature>
<keyword evidence="5" id="KW-1185">Reference proteome</keyword>
<reference evidence="4 5" key="1">
    <citation type="submission" date="2016-02" db="EMBL/GenBank/DDBJ databases">
        <title>Genome analysis of coral dinoflagellate symbionts highlights evolutionary adaptations to a symbiotic lifestyle.</title>
        <authorList>
            <person name="Aranda M."/>
            <person name="Li Y."/>
            <person name="Liew Y.J."/>
            <person name="Baumgarten S."/>
            <person name="Simakov O."/>
            <person name="Wilson M."/>
            <person name="Piel J."/>
            <person name="Ashoor H."/>
            <person name="Bougouffa S."/>
            <person name="Bajic V.B."/>
            <person name="Ryu T."/>
            <person name="Ravasi T."/>
            <person name="Bayer T."/>
            <person name="Micklem G."/>
            <person name="Kim H."/>
            <person name="Bhak J."/>
            <person name="Lajeunesse T.C."/>
            <person name="Voolstra C.R."/>
        </authorList>
    </citation>
    <scope>NUCLEOTIDE SEQUENCE [LARGE SCALE GENOMIC DNA]</scope>
    <source>
        <strain evidence="4 5">CCMP2467</strain>
    </source>
</reference>
<evidence type="ECO:0000313" key="5">
    <source>
        <dbReference type="Proteomes" id="UP000186817"/>
    </source>
</evidence>
<evidence type="ECO:0000259" key="3">
    <source>
        <dbReference type="Pfam" id="PF07859"/>
    </source>
</evidence>
<evidence type="ECO:0000313" key="4">
    <source>
        <dbReference type="EMBL" id="OLP81249.1"/>
    </source>
</evidence>